<gene>
    <name evidence="2" type="ORF">M431DRAFT_212147</name>
</gene>
<evidence type="ECO:0008006" key="4">
    <source>
        <dbReference type="Google" id="ProtNLM"/>
    </source>
</evidence>
<organism evidence="2 3">
    <name type="scientific">Trichoderma harzianum CBS 226.95</name>
    <dbReference type="NCBI Taxonomy" id="983964"/>
    <lineage>
        <taxon>Eukaryota</taxon>
        <taxon>Fungi</taxon>
        <taxon>Dikarya</taxon>
        <taxon>Ascomycota</taxon>
        <taxon>Pezizomycotina</taxon>
        <taxon>Sordariomycetes</taxon>
        <taxon>Hypocreomycetidae</taxon>
        <taxon>Hypocreales</taxon>
        <taxon>Hypocreaceae</taxon>
        <taxon>Trichoderma</taxon>
    </lineage>
</organism>
<evidence type="ECO:0000313" key="3">
    <source>
        <dbReference type="Proteomes" id="UP000241690"/>
    </source>
</evidence>
<reference evidence="2 3" key="1">
    <citation type="submission" date="2016-07" db="EMBL/GenBank/DDBJ databases">
        <title>Multiple horizontal gene transfer events from other fungi enriched the ability of initially mycotrophic Trichoderma (Ascomycota) to feed on dead plant biomass.</title>
        <authorList>
            <consortium name="DOE Joint Genome Institute"/>
            <person name="Aerts A."/>
            <person name="Atanasova L."/>
            <person name="Chenthamara K."/>
            <person name="Zhang J."/>
            <person name="Grujic M."/>
            <person name="Henrissat B."/>
            <person name="Kuo A."/>
            <person name="Salamov A."/>
            <person name="Lipzen A."/>
            <person name="Labutti K."/>
            <person name="Barry K."/>
            <person name="Miao Y."/>
            <person name="Rahimi M.J."/>
            <person name="Shen Q."/>
            <person name="Grigoriev I.V."/>
            <person name="Kubicek C.P."/>
            <person name="Druzhinina I.S."/>
        </authorList>
    </citation>
    <scope>NUCLEOTIDE SEQUENCE [LARGE SCALE GENOMIC DNA]</scope>
    <source>
        <strain evidence="2 3">CBS 226.95</strain>
    </source>
</reference>
<evidence type="ECO:0000256" key="1">
    <source>
        <dbReference type="SAM" id="SignalP"/>
    </source>
</evidence>
<accession>A0A2T4A503</accession>
<name>A0A2T4A503_TRIHA</name>
<feature type="chain" id="PRO_5015693977" description="Secreted protein" evidence="1">
    <location>
        <begin position="18"/>
        <end position="88"/>
    </location>
</feature>
<dbReference type="AlphaFoldDB" id="A0A2T4A503"/>
<dbReference type="EMBL" id="KZ679684">
    <property type="protein sequence ID" value="PTB52150.1"/>
    <property type="molecule type" value="Genomic_DNA"/>
</dbReference>
<dbReference type="Proteomes" id="UP000241690">
    <property type="component" value="Unassembled WGS sequence"/>
</dbReference>
<keyword evidence="1" id="KW-0732">Signal</keyword>
<feature type="signal peptide" evidence="1">
    <location>
        <begin position="1"/>
        <end position="17"/>
    </location>
</feature>
<proteinExistence type="predicted"/>
<keyword evidence="3" id="KW-1185">Reference proteome</keyword>
<dbReference type="GeneID" id="36622024"/>
<sequence length="88" mass="9599">MGLSLCFLCLSLHGSESPQLTRQFACMGVSFWRAFWGGFCGIGCCKSLATKGSMFVLVHAYARLCMDFCVVSGISRPGAVHVSYVLMY</sequence>
<evidence type="ECO:0000313" key="2">
    <source>
        <dbReference type="EMBL" id="PTB52150.1"/>
    </source>
</evidence>
<protein>
    <recommendedName>
        <fullName evidence="4">Secreted protein</fullName>
    </recommendedName>
</protein>
<dbReference type="RefSeq" id="XP_024771827.1">
    <property type="nucleotide sequence ID" value="XM_024913462.1"/>
</dbReference>